<dbReference type="EMBL" id="BGZK01000019">
    <property type="protein sequence ID" value="GBP05821.1"/>
    <property type="molecule type" value="Genomic_DNA"/>
</dbReference>
<protein>
    <recommendedName>
        <fullName evidence="3">Mariner Mos1 transposase</fullName>
    </recommendedName>
</protein>
<keyword evidence="2" id="KW-1185">Reference proteome</keyword>
<dbReference type="AlphaFoldDB" id="A0A4C1SXT3"/>
<name>A0A4C1SXT3_EUMVA</name>
<evidence type="ECO:0000313" key="2">
    <source>
        <dbReference type="Proteomes" id="UP000299102"/>
    </source>
</evidence>
<evidence type="ECO:0008006" key="3">
    <source>
        <dbReference type="Google" id="ProtNLM"/>
    </source>
</evidence>
<sequence length="97" mass="11599">MIEDQKLRRLKTCRKMVGRFADKYRQFKGYGIITGDDGWMYCSPRARTMWYLFPKIKEKLRGKRFTDVEEEVVASEKAAETTPECEWVKCFSQWSID</sequence>
<proteinExistence type="predicted"/>
<evidence type="ECO:0000313" key="1">
    <source>
        <dbReference type="EMBL" id="GBP05821.1"/>
    </source>
</evidence>
<dbReference type="Proteomes" id="UP000299102">
    <property type="component" value="Unassembled WGS sequence"/>
</dbReference>
<organism evidence="1 2">
    <name type="scientific">Eumeta variegata</name>
    <name type="common">Bagworm moth</name>
    <name type="synonym">Eumeta japonica</name>
    <dbReference type="NCBI Taxonomy" id="151549"/>
    <lineage>
        <taxon>Eukaryota</taxon>
        <taxon>Metazoa</taxon>
        <taxon>Ecdysozoa</taxon>
        <taxon>Arthropoda</taxon>
        <taxon>Hexapoda</taxon>
        <taxon>Insecta</taxon>
        <taxon>Pterygota</taxon>
        <taxon>Neoptera</taxon>
        <taxon>Endopterygota</taxon>
        <taxon>Lepidoptera</taxon>
        <taxon>Glossata</taxon>
        <taxon>Ditrysia</taxon>
        <taxon>Tineoidea</taxon>
        <taxon>Psychidae</taxon>
        <taxon>Oiketicinae</taxon>
        <taxon>Eumeta</taxon>
    </lineage>
</organism>
<gene>
    <name evidence="1" type="ORF">EVAR_5122_1</name>
</gene>
<comment type="caution">
    <text evidence="1">The sequence shown here is derived from an EMBL/GenBank/DDBJ whole genome shotgun (WGS) entry which is preliminary data.</text>
</comment>
<accession>A0A4C1SXT3</accession>
<reference evidence="1 2" key="1">
    <citation type="journal article" date="2019" name="Commun. Biol.">
        <title>The bagworm genome reveals a unique fibroin gene that provides high tensile strength.</title>
        <authorList>
            <person name="Kono N."/>
            <person name="Nakamura H."/>
            <person name="Ohtoshi R."/>
            <person name="Tomita M."/>
            <person name="Numata K."/>
            <person name="Arakawa K."/>
        </authorList>
    </citation>
    <scope>NUCLEOTIDE SEQUENCE [LARGE SCALE GENOMIC DNA]</scope>
</reference>